<sequence>RHNLKKKGIDFEAFSPLCNVNKETQDHIFMHYPAAQALLFTSSLGIHVLLSIPREASKWKAPAVDTLKINIDAGFTRDGNTFWDMLVRDCAGSVIYAAMKTEEVQVFPVLGFVVASGPKS</sequence>
<evidence type="ECO:0000313" key="1">
    <source>
        <dbReference type="EMBL" id="PNX81462.1"/>
    </source>
</evidence>
<reference evidence="1 2" key="1">
    <citation type="journal article" date="2014" name="Am. J. Bot.">
        <title>Genome assembly and annotation for red clover (Trifolium pratense; Fabaceae).</title>
        <authorList>
            <person name="Istvanek J."/>
            <person name="Jaros M."/>
            <person name="Krenek A."/>
            <person name="Repkova J."/>
        </authorList>
    </citation>
    <scope>NUCLEOTIDE SEQUENCE [LARGE SCALE GENOMIC DNA]</scope>
    <source>
        <strain evidence="2">cv. Tatra</strain>
        <tissue evidence="1">Young leaves</tissue>
    </source>
</reference>
<dbReference type="Proteomes" id="UP000236291">
    <property type="component" value="Unassembled WGS sequence"/>
</dbReference>
<dbReference type="AlphaFoldDB" id="A0A2K3LSE9"/>
<protein>
    <submittedName>
        <fullName evidence="1">Uncharacterized protein</fullName>
    </submittedName>
</protein>
<accession>A0A2K3LSE9</accession>
<name>A0A2K3LSE9_TRIPR</name>
<gene>
    <name evidence="1" type="ORF">L195_g037481</name>
</gene>
<comment type="caution">
    <text evidence="1">The sequence shown here is derived from an EMBL/GenBank/DDBJ whole genome shotgun (WGS) entry which is preliminary data.</text>
</comment>
<dbReference type="EMBL" id="ASHM01039974">
    <property type="protein sequence ID" value="PNX81462.1"/>
    <property type="molecule type" value="Genomic_DNA"/>
</dbReference>
<organism evidence="1 2">
    <name type="scientific">Trifolium pratense</name>
    <name type="common">Red clover</name>
    <dbReference type="NCBI Taxonomy" id="57577"/>
    <lineage>
        <taxon>Eukaryota</taxon>
        <taxon>Viridiplantae</taxon>
        <taxon>Streptophyta</taxon>
        <taxon>Embryophyta</taxon>
        <taxon>Tracheophyta</taxon>
        <taxon>Spermatophyta</taxon>
        <taxon>Magnoliopsida</taxon>
        <taxon>eudicotyledons</taxon>
        <taxon>Gunneridae</taxon>
        <taxon>Pentapetalae</taxon>
        <taxon>rosids</taxon>
        <taxon>fabids</taxon>
        <taxon>Fabales</taxon>
        <taxon>Fabaceae</taxon>
        <taxon>Papilionoideae</taxon>
        <taxon>50 kb inversion clade</taxon>
        <taxon>NPAAA clade</taxon>
        <taxon>Hologalegina</taxon>
        <taxon>IRL clade</taxon>
        <taxon>Trifolieae</taxon>
        <taxon>Trifolium</taxon>
    </lineage>
</organism>
<reference evidence="1 2" key="2">
    <citation type="journal article" date="2017" name="Front. Plant Sci.">
        <title>Gene Classification and Mining of Molecular Markers Useful in Red Clover (Trifolium pratense) Breeding.</title>
        <authorList>
            <person name="Istvanek J."/>
            <person name="Dluhosova J."/>
            <person name="Dluhos P."/>
            <person name="Patkova L."/>
            <person name="Nedelnik J."/>
            <person name="Repkova J."/>
        </authorList>
    </citation>
    <scope>NUCLEOTIDE SEQUENCE [LARGE SCALE GENOMIC DNA]</scope>
    <source>
        <strain evidence="2">cv. Tatra</strain>
        <tissue evidence="1">Young leaves</tissue>
    </source>
</reference>
<feature type="non-terminal residue" evidence="1">
    <location>
        <position position="1"/>
    </location>
</feature>
<proteinExistence type="predicted"/>
<evidence type="ECO:0000313" key="2">
    <source>
        <dbReference type="Proteomes" id="UP000236291"/>
    </source>
</evidence>